<dbReference type="SUPFAM" id="SSF57850">
    <property type="entry name" value="RING/U-box"/>
    <property type="match status" value="1"/>
</dbReference>
<keyword evidence="1" id="KW-0479">Metal-binding</keyword>
<dbReference type="GO" id="GO:0008270">
    <property type="term" value="F:zinc ion binding"/>
    <property type="evidence" value="ECO:0007669"/>
    <property type="project" value="UniProtKB-KW"/>
</dbReference>
<proteinExistence type="predicted"/>
<keyword evidence="7" id="KW-1185">Reference proteome</keyword>
<keyword evidence="3" id="KW-0862">Zinc</keyword>
<dbReference type="InterPro" id="IPR001841">
    <property type="entry name" value="Znf_RING"/>
</dbReference>
<evidence type="ECO:0000256" key="4">
    <source>
        <dbReference type="PROSITE-ProRule" id="PRU00175"/>
    </source>
</evidence>
<dbReference type="SMART" id="SM00184">
    <property type="entry name" value="RING"/>
    <property type="match status" value="1"/>
</dbReference>
<protein>
    <recommendedName>
        <fullName evidence="5">RING-type domain-containing protein</fullName>
    </recommendedName>
</protein>
<dbReference type="InterPro" id="IPR013083">
    <property type="entry name" value="Znf_RING/FYVE/PHD"/>
</dbReference>
<evidence type="ECO:0000313" key="6">
    <source>
        <dbReference type="EMBL" id="KAK4195881.1"/>
    </source>
</evidence>
<evidence type="ECO:0000256" key="3">
    <source>
        <dbReference type="ARBA" id="ARBA00022833"/>
    </source>
</evidence>
<dbReference type="AlphaFoldDB" id="A0AAN6X8Y6"/>
<name>A0AAN6X8Y6_9PEZI</name>
<sequence length="246" mass="27926">MTPQREEVTLWHELKAYLLLSPAERRTANIPLVKCPVCLDQNEIFTPATPAENRLNASPTVVLYCGHMICAGCFRGWQSHLEDRDDPETVTCPICRTDLCFTTNPYSEDGCHHTLYAVPLPDHTTVIWQPGDWHPNKMPLTRPEGGLVPNKCHWCRRESMEALARHIVQLRQDGLNDFQVRSTLLHTAGFALELTELEKKLAFPPNGGTGRKPWVAPPPGQERQYLIFMLNEEFRDEGVTWRGSGS</sequence>
<reference evidence="6" key="2">
    <citation type="submission" date="2023-05" db="EMBL/GenBank/DDBJ databases">
        <authorList>
            <consortium name="Lawrence Berkeley National Laboratory"/>
            <person name="Steindorff A."/>
            <person name="Hensen N."/>
            <person name="Bonometti L."/>
            <person name="Westerberg I."/>
            <person name="Brannstrom I.O."/>
            <person name="Guillou S."/>
            <person name="Cros-Aarteil S."/>
            <person name="Calhoun S."/>
            <person name="Haridas S."/>
            <person name="Kuo A."/>
            <person name="Mondo S."/>
            <person name="Pangilinan J."/>
            <person name="Riley R."/>
            <person name="Labutti K."/>
            <person name="Andreopoulos B."/>
            <person name="Lipzen A."/>
            <person name="Chen C."/>
            <person name="Yanf M."/>
            <person name="Daum C."/>
            <person name="Ng V."/>
            <person name="Clum A."/>
            <person name="Ohm R."/>
            <person name="Martin F."/>
            <person name="Silar P."/>
            <person name="Natvig D."/>
            <person name="Lalanne C."/>
            <person name="Gautier V."/>
            <person name="Ament-Velasquez S.L."/>
            <person name="Kruys A."/>
            <person name="Hutchinson M.I."/>
            <person name="Powell A.J."/>
            <person name="Barry K."/>
            <person name="Miller A.N."/>
            <person name="Grigoriev I.V."/>
            <person name="Debuchy R."/>
            <person name="Gladieux P."/>
            <person name="Thoren M.H."/>
            <person name="Johannesson H."/>
        </authorList>
    </citation>
    <scope>NUCLEOTIDE SEQUENCE</scope>
    <source>
        <strain evidence="6">CBS 315.58</strain>
    </source>
</reference>
<accession>A0AAN6X8Y6</accession>
<dbReference type="Proteomes" id="UP001303160">
    <property type="component" value="Unassembled WGS sequence"/>
</dbReference>
<feature type="domain" description="RING-type" evidence="5">
    <location>
        <begin position="35"/>
        <end position="96"/>
    </location>
</feature>
<dbReference type="Gene3D" id="3.30.40.10">
    <property type="entry name" value="Zinc/RING finger domain, C3HC4 (zinc finger)"/>
    <property type="match status" value="1"/>
</dbReference>
<organism evidence="6 7">
    <name type="scientific">Triangularia verruculosa</name>
    <dbReference type="NCBI Taxonomy" id="2587418"/>
    <lineage>
        <taxon>Eukaryota</taxon>
        <taxon>Fungi</taxon>
        <taxon>Dikarya</taxon>
        <taxon>Ascomycota</taxon>
        <taxon>Pezizomycotina</taxon>
        <taxon>Sordariomycetes</taxon>
        <taxon>Sordariomycetidae</taxon>
        <taxon>Sordariales</taxon>
        <taxon>Podosporaceae</taxon>
        <taxon>Triangularia</taxon>
    </lineage>
</organism>
<gene>
    <name evidence="6" type="ORF">QBC40DRAFT_184765</name>
</gene>
<dbReference type="PROSITE" id="PS50089">
    <property type="entry name" value="ZF_RING_2"/>
    <property type="match status" value="1"/>
</dbReference>
<comment type="caution">
    <text evidence="6">The sequence shown here is derived from an EMBL/GenBank/DDBJ whole genome shotgun (WGS) entry which is preliminary data.</text>
</comment>
<dbReference type="InterPro" id="IPR027370">
    <property type="entry name" value="Znf-RING_euk"/>
</dbReference>
<reference evidence="6" key="1">
    <citation type="journal article" date="2023" name="Mol. Phylogenet. Evol.">
        <title>Genome-scale phylogeny and comparative genomics of the fungal order Sordariales.</title>
        <authorList>
            <person name="Hensen N."/>
            <person name="Bonometti L."/>
            <person name="Westerberg I."/>
            <person name="Brannstrom I.O."/>
            <person name="Guillou S."/>
            <person name="Cros-Aarteil S."/>
            <person name="Calhoun S."/>
            <person name="Haridas S."/>
            <person name="Kuo A."/>
            <person name="Mondo S."/>
            <person name="Pangilinan J."/>
            <person name="Riley R."/>
            <person name="LaButti K."/>
            <person name="Andreopoulos B."/>
            <person name="Lipzen A."/>
            <person name="Chen C."/>
            <person name="Yan M."/>
            <person name="Daum C."/>
            <person name="Ng V."/>
            <person name="Clum A."/>
            <person name="Steindorff A."/>
            <person name="Ohm R.A."/>
            <person name="Martin F."/>
            <person name="Silar P."/>
            <person name="Natvig D.O."/>
            <person name="Lalanne C."/>
            <person name="Gautier V."/>
            <person name="Ament-Velasquez S.L."/>
            <person name="Kruys A."/>
            <person name="Hutchinson M.I."/>
            <person name="Powell A.J."/>
            <person name="Barry K."/>
            <person name="Miller A.N."/>
            <person name="Grigoriev I.V."/>
            <person name="Debuchy R."/>
            <person name="Gladieux P."/>
            <person name="Hiltunen Thoren M."/>
            <person name="Johannesson H."/>
        </authorList>
    </citation>
    <scope>NUCLEOTIDE SEQUENCE</scope>
    <source>
        <strain evidence="6">CBS 315.58</strain>
    </source>
</reference>
<evidence type="ECO:0000256" key="2">
    <source>
        <dbReference type="ARBA" id="ARBA00022771"/>
    </source>
</evidence>
<evidence type="ECO:0000256" key="1">
    <source>
        <dbReference type="ARBA" id="ARBA00022723"/>
    </source>
</evidence>
<evidence type="ECO:0000313" key="7">
    <source>
        <dbReference type="Proteomes" id="UP001303160"/>
    </source>
</evidence>
<dbReference type="Pfam" id="PF13445">
    <property type="entry name" value="zf-RING_UBOX"/>
    <property type="match status" value="1"/>
</dbReference>
<evidence type="ECO:0000259" key="5">
    <source>
        <dbReference type="PROSITE" id="PS50089"/>
    </source>
</evidence>
<keyword evidence="2 4" id="KW-0863">Zinc-finger</keyword>
<dbReference type="EMBL" id="MU863999">
    <property type="protein sequence ID" value="KAK4195881.1"/>
    <property type="molecule type" value="Genomic_DNA"/>
</dbReference>